<evidence type="ECO:0000313" key="2">
    <source>
        <dbReference type="EMBL" id="KAK9881336.1"/>
    </source>
</evidence>
<dbReference type="EMBL" id="JARQZJ010000068">
    <property type="protein sequence ID" value="KAK9881336.1"/>
    <property type="molecule type" value="Genomic_DNA"/>
</dbReference>
<gene>
    <name evidence="2" type="ORF">WA026_015462</name>
</gene>
<keyword evidence="3" id="KW-1185">Reference proteome</keyword>
<organism evidence="2 3">
    <name type="scientific">Henosepilachna vigintioctopunctata</name>
    <dbReference type="NCBI Taxonomy" id="420089"/>
    <lineage>
        <taxon>Eukaryota</taxon>
        <taxon>Metazoa</taxon>
        <taxon>Ecdysozoa</taxon>
        <taxon>Arthropoda</taxon>
        <taxon>Hexapoda</taxon>
        <taxon>Insecta</taxon>
        <taxon>Pterygota</taxon>
        <taxon>Neoptera</taxon>
        <taxon>Endopterygota</taxon>
        <taxon>Coleoptera</taxon>
        <taxon>Polyphaga</taxon>
        <taxon>Cucujiformia</taxon>
        <taxon>Coccinelloidea</taxon>
        <taxon>Coccinellidae</taxon>
        <taxon>Epilachninae</taxon>
        <taxon>Epilachnini</taxon>
        <taxon>Henosepilachna</taxon>
    </lineage>
</organism>
<name>A0AAW1UCJ1_9CUCU</name>
<comment type="caution">
    <text evidence="2">The sequence shown here is derived from an EMBL/GenBank/DDBJ whole genome shotgun (WGS) entry which is preliminary data.</text>
</comment>
<reference evidence="2 3" key="1">
    <citation type="submission" date="2023-03" db="EMBL/GenBank/DDBJ databases">
        <title>Genome insight into feeding habits of ladybird beetles.</title>
        <authorList>
            <person name="Li H.-S."/>
            <person name="Huang Y.-H."/>
            <person name="Pang H."/>
        </authorList>
    </citation>
    <scope>NUCLEOTIDE SEQUENCE [LARGE SCALE GENOMIC DNA]</scope>
    <source>
        <strain evidence="2">SYSU_2023b</strain>
        <tissue evidence="2">Whole body</tissue>
    </source>
</reference>
<evidence type="ECO:0000313" key="3">
    <source>
        <dbReference type="Proteomes" id="UP001431783"/>
    </source>
</evidence>
<dbReference type="AlphaFoldDB" id="A0AAW1UCJ1"/>
<accession>A0AAW1UCJ1</accession>
<sequence>MTAVIWSPFFFLLFISSKCIAKLVTERIEFEDSSISILKGFVHYYRNHSFILHNDALGAINVAQLVDILPTYRIIGENDSLIKPLAKEAVNIFFIQNASELKSSHLNLKVFNEEGCNLFLTNGAPRDICYLEDVKLAPASFVLNLLNNELFSCFTENEELDITPVTKEEFNNLKIYHRSFGDLGGKTMKIYILNTQATLCRQVAICIIFNDYYFILSENEKLEVGAFINGFVDLVRSGTCSPTGAEADLIRTLGKKFNFTPEFWVFEFEKPERRWIEMIDAVSNIYRGILNEIPAENNRLKCNHAN</sequence>
<proteinExistence type="predicted"/>
<feature type="chain" id="PRO_5043441512" evidence="1">
    <location>
        <begin position="22"/>
        <end position="306"/>
    </location>
</feature>
<dbReference type="Proteomes" id="UP001431783">
    <property type="component" value="Unassembled WGS sequence"/>
</dbReference>
<feature type="signal peptide" evidence="1">
    <location>
        <begin position="1"/>
        <end position="21"/>
    </location>
</feature>
<keyword evidence="1" id="KW-0732">Signal</keyword>
<evidence type="ECO:0000256" key="1">
    <source>
        <dbReference type="SAM" id="SignalP"/>
    </source>
</evidence>
<protein>
    <submittedName>
        <fullName evidence="2">Uncharacterized protein</fullName>
    </submittedName>
</protein>